<dbReference type="KEGG" id="mpsy:CEK71_08370"/>
<dbReference type="AlphaFoldDB" id="A0A1Z4C5C4"/>
<organism evidence="3 4">
    <name type="scientific">Methylovulum psychrotolerans</name>
    <dbReference type="NCBI Taxonomy" id="1704499"/>
    <lineage>
        <taxon>Bacteria</taxon>
        <taxon>Pseudomonadati</taxon>
        <taxon>Pseudomonadota</taxon>
        <taxon>Gammaproteobacteria</taxon>
        <taxon>Methylococcales</taxon>
        <taxon>Methylococcaceae</taxon>
        <taxon>Methylovulum</taxon>
    </lineage>
</organism>
<dbReference type="InterPro" id="IPR010985">
    <property type="entry name" value="Ribbon_hlx_hlx"/>
</dbReference>
<proteinExistence type="inferred from homology"/>
<evidence type="ECO:0000313" key="4">
    <source>
        <dbReference type="Proteomes" id="UP000197019"/>
    </source>
</evidence>
<evidence type="ECO:0000313" key="3">
    <source>
        <dbReference type="EMBL" id="ASF48688.1"/>
    </source>
</evidence>
<reference evidence="3 4" key="1">
    <citation type="submission" date="2017-06" db="EMBL/GenBank/DDBJ databases">
        <title>Genome Sequencing of the methanotroph Methylovulum psychrotolerants str. HV10-M2 isolated from a high-altitude environment.</title>
        <authorList>
            <person name="Mateos-Rivera A."/>
        </authorList>
    </citation>
    <scope>NUCLEOTIDE SEQUENCE [LARGE SCALE GENOMIC DNA]</scope>
    <source>
        <strain evidence="3 4">HV10_M2</strain>
    </source>
</reference>
<evidence type="ECO:0000256" key="1">
    <source>
        <dbReference type="ARBA" id="ARBA00022649"/>
    </source>
</evidence>
<protein>
    <recommendedName>
        <fullName evidence="5">DUF1778 domain-containing protein</fullName>
    </recommendedName>
</protein>
<dbReference type="EMBL" id="CP022129">
    <property type="protein sequence ID" value="ASF48688.1"/>
    <property type="molecule type" value="Genomic_DNA"/>
</dbReference>
<dbReference type="PANTHER" id="PTHR35401:SF2">
    <property type="entry name" value="ABC-TYPE TRANSPORT SYSTEM"/>
    <property type="match status" value="1"/>
</dbReference>
<accession>A0A1Z4C5C4</accession>
<keyword evidence="1" id="KW-1277">Toxin-antitoxin system</keyword>
<dbReference type="GO" id="GO:0006355">
    <property type="term" value="P:regulation of DNA-templated transcription"/>
    <property type="evidence" value="ECO:0007669"/>
    <property type="project" value="InterPro"/>
</dbReference>
<dbReference type="Gene3D" id="1.20.5.780">
    <property type="entry name" value="Single helix bin"/>
    <property type="match status" value="1"/>
</dbReference>
<sequence>MKESKPPTARLEARLPPHIHAMLKRAAEIEGRTLTDFVIAASSEAARQTIETTDIIRLSVDDQRLFAESILNPPEPTDALRRAFEKRRELFGVE</sequence>
<dbReference type="PANTHER" id="PTHR35401">
    <property type="entry name" value="COPG FAMILY HELIX-TURN-HELIX PROTEIN-RELATED-RELATED"/>
    <property type="match status" value="1"/>
</dbReference>
<evidence type="ECO:0008006" key="5">
    <source>
        <dbReference type="Google" id="ProtNLM"/>
    </source>
</evidence>
<dbReference type="Pfam" id="PF08681">
    <property type="entry name" value="TacA1"/>
    <property type="match status" value="1"/>
</dbReference>
<dbReference type="SUPFAM" id="SSF47598">
    <property type="entry name" value="Ribbon-helix-helix"/>
    <property type="match status" value="1"/>
</dbReference>
<dbReference type="Proteomes" id="UP000197019">
    <property type="component" value="Chromosome"/>
</dbReference>
<dbReference type="RefSeq" id="WP_088621549.1">
    <property type="nucleotide sequence ID" value="NZ_CP022129.1"/>
</dbReference>
<gene>
    <name evidence="3" type="ORF">CEK71_08370</name>
</gene>
<keyword evidence="4" id="KW-1185">Reference proteome</keyword>
<dbReference type="OrthoDB" id="5689325at2"/>
<evidence type="ECO:0000256" key="2">
    <source>
        <dbReference type="ARBA" id="ARBA00049988"/>
    </source>
</evidence>
<name>A0A1Z4C5C4_9GAMM</name>
<dbReference type="InterPro" id="IPR014795">
    <property type="entry name" value="TacA_1-like"/>
</dbReference>
<comment type="similarity">
    <text evidence="2">Belongs to the TacA antitoxin family.</text>
</comment>